<comment type="similarity">
    <text evidence="2">Belongs to the oxygen-dependent FAD-linked oxidoreductase family.</text>
</comment>
<proteinExistence type="inferred from homology"/>
<dbReference type="Pfam" id="PF01565">
    <property type="entry name" value="FAD_binding_4"/>
    <property type="match status" value="1"/>
</dbReference>
<dbReference type="InterPro" id="IPR050416">
    <property type="entry name" value="FAD-linked_Oxidoreductase"/>
</dbReference>
<evidence type="ECO:0000256" key="1">
    <source>
        <dbReference type="ARBA" id="ARBA00001974"/>
    </source>
</evidence>
<dbReference type="PROSITE" id="PS51387">
    <property type="entry name" value="FAD_PCMH"/>
    <property type="match status" value="1"/>
</dbReference>
<dbReference type="GO" id="GO:0016491">
    <property type="term" value="F:oxidoreductase activity"/>
    <property type="evidence" value="ECO:0007669"/>
    <property type="project" value="UniProtKB-KW"/>
</dbReference>
<dbReference type="GO" id="GO:0071949">
    <property type="term" value="F:FAD binding"/>
    <property type="evidence" value="ECO:0007669"/>
    <property type="project" value="InterPro"/>
</dbReference>
<dbReference type="SUPFAM" id="SSF56176">
    <property type="entry name" value="FAD-binding/transporter-associated domain-like"/>
    <property type="match status" value="1"/>
</dbReference>
<keyword evidence="4" id="KW-0274">FAD</keyword>
<dbReference type="InterPro" id="IPR012951">
    <property type="entry name" value="BBE"/>
</dbReference>
<dbReference type="InterPro" id="IPR036318">
    <property type="entry name" value="FAD-bd_PCMH-like_sf"/>
</dbReference>
<protein>
    <submittedName>
        <fullName evidence="8">Putative isoamyl alcohol oxidase</fullName>
    </submittedName>
</protein>
<accession>A0A6A6E9K6</accession>
<feature type="domain" description="FAD-binding PCMH-type" evidence="7">
    <location>
        <begin position="122"/>
        <end position="302"/>
    </location>
</feature>
<dbReference type="Gene3D" id="3.30.465.10">
    <property type="match status" value="2"/>
</dbReference>
<dbReference type="Pfam" id="PF08031">
    <property type="entry name" value="BBE"/>
    <property type="match status" value="1"/>
</dbReference>
<evidence type="ECO:0000256" key="6">
    <source>
        <dbReference type="SAM" id="SignalP"/>
    </source>
</evidence>
<evidence type="ECO:0000256" key="2">
    <source>
        <dbReference type="ARBA" id="ARBA00005466"/>
    </source>
</evidence>
<reference evidence="8" key="1">
    <citation type="journal article" date="2020" name="Stud. Mycol.">
        <title>101 Dothideomycetes genomes: a test case for predicting lifestyles and emergence of pathogens.</title>
        <authorList>
            <person name="Haridas S."/>
            <person name="Albert R."/>
            <person name="Binder M."/>
            <person name="Bloem J."/>
            <person name="Labutti K."/>
            <person name="Salamov A."/>
            <person name="Andreopoulos B."/>
            <person name="Baker S."/>
            <person name="Barry K."/>
            <person name="Bills G."/>
            <person name="Bluhm B."/>
            <person name="Cannon C."/>
            <person name="Castanera R."/>
            <person name="Culley D."/>
            <person name="Daum C."/>
            <person name="Ezra D."/>
            <person name="Gonzalez J."/>
            <person name="Henrissat B."/>
            <person name="Kuo A."/>
            <person name="Liang C."/>
            <person name="Lipzen A."/>
            <person name="Lutzoni F."/>
            <person name="Magnuson J."/>
            <person name="Mondo S."/>
            <person name="Nolan M."/>
            <person name="Ohm R."/>
            <person name="Pangilinan J."/>
            <person name="Park H.-J."/>
            <person name="Ramirez L."/>
            <person name="Alfaro M."/>
            <person name="Sun H."/>
            <person name="Tritt A."/>
            <person name="Yoshinaga Y."/>
            <person name="Zwiers L.-H."/>
            <person name="Turgeon B."/>
            <person name="Goodwin S."/>
            <person name="Spatafora J."/>
            <person name="Crous P."/>
            <person name="Grigoriev I."/>
        </authorList>
    </citation>
    <scope>NUCLEOTIDE SEQUENCE</scope>
    <source>
        <strain evidence="8">CBS 207.26</strain>
    </source>
</reference>
<evidence type="ECO:0000256" key="4">
    <source>
        <dbReference type="ARBA" id="ARBA00022827"/>
    </source>
</evidence>
<keyword evidence="9" id="KW-1185">Reference proteome</keyword>
<evidence type="ECO:0000256" key="5">
    <source>
        <dbReference type="ARBA" id="ARBA00023002"/>
    </source>
</evidence>
<dbReference type="PANTHER" id="PTHR42973">
    <property type="entry name" value="BINDING OXIDOREDUCTASE, PUTATIVE (AFU_ORTHOLOGUE AFUA_1G17690)-RELATED"/>
    <property type="match status" value="1"/>
</dbReference>
<gene>
    <name evidence="8" type="ORF">K469DRAFT_565991</name>
</gene>
<organism evidence="8 9">
    <name type="scientific">Zopfia rhizophila CBS 207.26</name>
    <dbReference type="NCBI Taxonomy" id="1314779"/>
    <lineage>
        <taxon>Eukaryota</taxon>
        <taxon>Fungi</taxon>
        <taxon>Dikarya</taxon>
        <taxon>Ascomycota</taxon>
        <taxon>Pezizomycotina</taxon>
        <taxon>Dothideomycetes</taxon>
        <taxon>Dothideomycetes incertae sedis</taxon>
        <taxon>Zopfiaceae</taxon>
        <taxon>Zopfia</taxon>
    </lineage>
</organism>
<dbReference type="InterPro" id="IPR016169">
    <property type="entry name" value="FAD-bd_PCMH_sub2"/>
</dbReference>
<dbReference type="PANTHER" id="PTHR42973:SF39">
    <property type="entry name" value="FAD-BINDING PCMH-TYPE DOMAIN-CONTAINING PROTEIN"/>
    <property type="match status" value="1"/>
</dbReference>
<evidence type="ECO:0000259" key="7">
    <source>
        <dbReference type="PROSITE" id="PS51387"/>
    </source>
</evidence>
<dbReference type="OrthoDB" id="9983560at2759"/>
<keyword evidence="6" id="KW-0732">Signal</keyword>
<evidence type="ECO:0000313" key="9">
    <source>
        <dbReference type="Proteomes" id="UP000800200"/>
    </source>
</evidence>
<evidence type="ECO:0000256" key="3">
    <source>
        <dbReference type="ARBA" id="ARBA00022630"/>
    </source>
</evidence>
<feature type="signal peptide" evidence="6">
    <location>
        <begin position="1"/>
        <end position="18"/>
    </location>
</feature>
<keyword evidence="3" id="KW-0285">Flavoprotein</keyword>
<evidence type="ECO:0000313" key="8">
    <source>
        <dbReference type="EMBL" id="KAF2188494.1"/>
    </source>
</evidence>
<keyword evidence="5" id="KW-0560">Oxidoreductase</keyword>
<comment type="cofactor">
    <cofactor evidence="1">
        <name>FAD</name>
        <dbReference type="ChEBI" id="CHEBI:57692"/>
    </cofactor>
</comment>
<dbReference type="EMBL" id="ML994623">
    <property type="protein sequence ID" value="KAF2188494.1"/>
    <property type="molecule type" value="Genomic_DNA"/>
</dbReference>
<dbReference type="InterPro" id="IPR006094">
    <property type="entry name" value="Oxid_FAD_bind_N"/>
</dbReference>
<dbReference type="AlphaFoldDB" id="A0A6A6E9K6"/>
<dbReference type="InterPro" id="IPR016166">
    <property type="entry name" value="FAD-bd_PCMH"/>
</dbReference>
<feature type="chain" id="PRO_5025631583" evidence="6">
    <location>
        <begin position="19"/>
        <end position="587"/>
    </location>
</feature>
<dbReference type="Proteomes" id="UP000800200">
    <property type="component" value="Unassembled WGS sequence"/>
</dbReference>
<sequence length="587" mass="62607">MVSSFFAAIALHAALSTAAPLVTRQSNSTNCKVVPGDEGWPDTQTWAQLNQTVDGRLIATVPLGHVCHAPAFNQAQCGKLQSEWGFASLVWVPAWPPAEFMSTWFQNNSCTPFGDSSAPCDLGNYVSYSIDVRSVQDVQAGLEFAQSRNVRLVVKNSGHDFYGKSTGKGALSLWVHNLNSKALIPAYNSSYYTGPAVHIGAGVAGGEAATFASNHGYRVVVGSCPTVKAAGGFTQGGGHSFLSGIYGFGADNVLEWEAVTAAGQHVFATPTNEHADLYWALSGGGGGTYAVVISMTVRAFPDGDIALASMSINVANAGSVDAYWEAVSTYHAELQPLVDQGFVAEYMVTNDSLSLFGMIAPGHTADSLRSAMMPLLSALTSNGSSTLTTAAMSLNITHRISYHDLYAATVEPLMASNSFAPAVAGRFLPRAVIESNSTTWHTALRHATSISNSRYFASVTTLNARNRHRRAAVAPNALQPNFNTAFSSLIISPRWSNASPWSDAAGLVQELENDVMPVLEGVTPGAGAYKNEASWMQKDFQEAFYAGTYLRLREIKARYDPDGVFYGLTTVGSERWVSDSEGRLCVA</sequence>
<name>A0A6A6E9K6_9PEZI</name>